<organism evidence="2 3">
    <name type="scientific">Larinioides sclopetarius</name>
    <dbReference type="NCBI Taxonomy" id="280406"/>
    <lineage>
        <taxon>Eukaryota</taxon>
        <taxon>Metazoa</taxon>
        <taxon>Ecdysozoa</taxon>
        <taxon>Arthropoda</taxon>
        <taxon>Chelicerata</taxon>
        <taxon>Arachnida</taxon>
        <taxon>Araneae</taxon>
        <taxon>Araneomorphae</taxon>
        <taxon>Entelegynae</taxon>
        <taxon>Araneoidea</taxon>
        <taxon>Araneidae</taxon>
        <taxon>Larinioides</taxon>
    </lineage>
</organism>
<dbReference type="Proteomes" id="UP001497382">
    <property type="component" value="Unassembled WGS sequence"/>
</dbReference>
<proteinExistence type="predicted"/>
<reference evidence="2 3" key="1">
    <citation type="submission" date="2024-04" db="EMBL/GenBank/DDBJ databases">
        <authorList>
            <person name="Rising A."/>
            <person name="Reimegard J."/>
            <person name="Sonavane S."/>
            <person name="Akerstrom W."/>
            <person name="Nylinder S."/>
            <person name="Hedman E."/>
            <person name="Kallberg Y."/>
        </authorList>
    </citation>
    <scope>NUCLEOTIDE SEQUENCE [LARGE SCALE GENOMIC DNA]</scope>
</reference>
<feature type="region of interest" description="Disordered" evidence="1">
    <location>
        <begin position="1"/>
        <end position="37"/>
    </location>
</feature>
<accession>A0AAV2BZF5</accession>
<evidence type="ECO:0000313" key="2">
    <source>
        <dbReference type="EMBL" id="CAL1301137.1"/>
    </source>
</evidence>
<dbReference type="EMBL" id="CAXIEN010000627">
    <property type="protein sequence ID" value="CAL1301137.1"/>
    <property type="molecule type" value="Genomic_DNA"/>
</dbReference>
<keyword evidence="3" id="KW-1185">Reference proteome</keyword>
<feature type="compositionally biased region" description="Low complexity" evidence="1">
    <location>
        <begin position="15"/>
        <end position="31"/>
    </location>
</feature>
<sequence length="37" mass="3739">MAAAKSSATSADCWAAGLGSPSSLLPTSWRSSSRRSP</sequence>
<dbReference type="AlphaFoldDB" id="A0AAV2BZF5"/>
<evidence type="ECO:0000313" key="3">
    <source>
        <dbReference type="Proteomes" id="UP001497382"/>
    </source>
</evidence>
<evidence type="ECO:0000256" key="1">
    <source>
        <dbReference type="SAM" id="MobiDB-lite"/>
    </source>
</evidence>
<feature type="compositionally biased region" description="Polar residues" evidence="1">
    <location>
        <begin position="1"/>
        <end position="10"/>
    </location>
</feature>
<comment type="caution">
    <text evidence="2">The sequence shown here is derived from an EMBL/GenBank/DDBJ whole genome shotgun (WGS) entry which is preliminary data.</text>
</comment>
<gene>
    <name evidence="2" type="ORF">LARSCL_LOCUS22341</name>
</gene>
<name>A0AAV2BZF5_9ARAC</name>
<protein>
    <submittedName>
        <fullName evidence="2">Uncharacterized protein</fullName>
    </submittedName>
</protein>